<dbReference type="InterPro" id="IPR011989">
    <property type="entry name" value="ARM-like"/>
</dbReference>
<sequence>MGESAWTPAEIRARLVPPQLEPAPAEEPPLERAEAEARAGDASEWTRVAAAADPRLPADLVARLAVDPSPTVRLTVSMRAELSEEQRAAIDYHVGRNDRITPARWATGTRDPEVQRRCAYSAHIGLRRSVATNPFLTPDLIAVLAGDDGFAVRLLLCETHTDVPAETVLNAFLEARTMTRGRLLNHPSFRRVGLARLAGSPDPQARALAALDPEAPPELIERLSHDAHPMVRMWTADDARLSPGRVLELFDDPATTGAAAANRQLPVPLMHRILDDAAALTHEVIKGKLAVYLGHWSPEDLPPDED</sequence>
<dbReference type="Gene3D" id="1.25.10.10">
    <property type="entry name" value="Leucine-rich Repeat Variant"/>
    <property type="match status" value="1"/>
</dbReference>
<reference evidence="2" key="2">
    <citation type="submission" date="2023-01" db="EMBL/GenBank/DDBJ databases">
        <authorList>
            <person name="Sun Q."/>
            <person name="Evtushenko L."/>
        </authorList>
    </citation>
    <scope>NUCLEOTIDE SEQUENCE</scope>
    <source>
        <strain evidence="2">VKM Ac-1321</strain>
    </source>
</reference>
<feature type="compositionally biased region" description="Basic and acidic residues" evidence="1">
    <location>
        <begin position="29"/>
        <end position="41"/>
    </location>
</feature>
<accession>A0A9W6KFM1</accession>
<reference evidence="2" key="1">
    <citation type="journal article" date="2014" name="Int. J. Syst. Evol. Microbiol.">
        <title>Complete genome sequence of Corynebacterium casei LMG S-19264T (=DSM 44701T), isolated from a smear-ripened cheese.</title>
        <authorList>
            <consortium name="US DOE Joint Genome Institute (JGI-PGF)"/>
            <person name="Walter F."/>
            <person name="Albersmeier A."/>
            <person name="Kalinowski J."/>
            <person name="Ruckert C."/>
        </authorList>
    </citation>
    <scope>NUCLEOTIDE SEQUENCE</scope>
    <source>
        <strain evidence="2">VKM Ac-1321</strain>
    </source>
</reference>
<comment type="caution">
    <text evidence="2">The sequence shown here is derived from an EMBL/GenBank/DDBJ whole genome shotgun (WGS) entry which is preliminary data.</text>
</comment>
<evidence type="ECO:0008006" key="4">
    <source>
        <dbReference type="Google" id="ProtNLM"/>
    </source>
</evidence>
<name>A0A9W6KFM1_9ACTN</name>
<evidence type="ECO:0000256" key="1">
    <source>
        <dbReference type="SAM" id="MobiDB-lite"/>
    </source>
</evidence>
<dbReference type="EMBL" id="BSFP01000003">
    <property type="protein sequence ID" value="GLK99360.1"/>
    <property type="molecule type" value="Genomic_DNA"/>
</dbReference>
<organism evidence="2 3">
    <name type="scientific">Dactylosporangium matsuzakiense</name>
    <dbReference type="NCBI Taxonomy" id="53360"/>
    <lineage>
        <taxon>Bacteria</taxon>
        <taxon>Bacillati</taxon>
        <taxon>Actinomycetota</taxon>
        <taxon>Actinomycetes</taxon>
        <taxon>Micromonosporales</taxon>
        <taxon>Micromonosporaceae</taxon>
        <taxon>Dactylosporangium</taxon>
    </lineage>
</organism>
<feature type="region of interest" description="Disordered" evidence="1">
    <location>
        <begin position="1"/>
        <end position="44"/>
    </location>
</feature>
<protein>
    <recommendedName>
        <fullName evidence="4">Leucine rich repeat (LRR) protein</fullName>
    </recommendedName>
</protein>
<evidence type="ECO:0000313" key="3">
    <source>
        <dbReference type="Proteomes" id="UP001143480"/>
    </source>
</evidence>
<gene>
    <name evidence="2" type="ORF">GCM10017581_011010</name>
</gene>
<keyword evidence="3" id="KW-1185">Reference proteome</keyword>
<dbReference type="RefSeq" id="WP_271189012.1">
    <property type="nucleotide sequence ID" value="NZ_BSFP01000003.1"/>
</dbReference>
<dbReference type="AlphaFoldDB" id="A0A9W6KFM1"/>
<dbReference type="Proteomes" id="UP001143480">
    <property type="component" value="Unassembled WGS sequence"/>
</dbReference>
<proteinExistence type="predicted"/>
<evidence type="ECO:0000313" key="2">
    <source>
        <dbReference type="EMBL" id="GLK99360.1"/>
    </source>
</evidence>